<accession>A0A1S6U7F4</accession>
<evidence type="ECO:0000313" key="1">
    <source>
        <dbReference type="EMBL" id="AQW87684.1"/>
    </source>
</evidence>
<dbReference type="RefSeq" id="WP_069632143.1">
    <property type="nucleotide sequence ID" value="NZ_CP017018.1"/>
</dbReference>
<dbReference type="EMBL" id="CP017258">
    <property type="protein sequence ID" value="AQW87684.1"/>
    <property type="molecule type" value="Genomic_DNA"/>
</dbReference>
<gene>
    <name evidence="1" type="ORF">CPIN18021_0875</name>
</gene>
<evidence type="ECO:0000313" key="2">
    <source>
        <dbReference type="Proteomes" id="UP000190868"/>
    </source>
</evidence>
<dbReference type="SUPFAM" id="SSF48452">
    <property type="entry name" value="TPR-like"/>
    <property type="match status" value="1"/>
</dbReference>
<organism evidence="1 2">
    <name type="scientific">Campylobacter pinnipediorum subsp. caledonicus</name>
    <dbReference type="NCBI Taxonomy" id="1874362"/>
    <lineage>
        <taxon>Bacteria</taxon>
        <taxon>Pseudomonadati</taxon>
        <taxon>Campylobacterota</taxon>
        <taxon>Epsilonproteobacteria</taxon>
        <taxon>Campylobacterales</taxon>
        <taxon>Campylobacteraceae</taxon>
        <taxon>Campylobacter</taxon>
    </lineage>
</organism>
<dbReference type="InterPro" id="IPR011990">
    <property type="entry name" value="TPR-like_helical_dom_sf"/>
</dbReference>
<dbReference type="GeneID" id="56566510"/>
<proteinExistence type="predicted"/>
<reference evidence="2" key="1">
    <citation type="submission" date="2016-09" db="EMBL/GenBank/DDBJ databases">
        <title>Comparative genomics of the Campylobacter concisus group.</title>
        <authorList>
            <person name="Miller W.G."/>
            <person name="Yee E."/>
            <person name="Chapman M.H."/>
            <person name="Huynh S."/>
            <person name="Bono J.L."/>
            <person name="On S.L.W."/>
            <person name="StLeger J."/>
            <person name="Foster G."/>
            <person name="Parker C.T."/>
        </authorList>
    </citation>
    <scope>NUCLEOTIDE SEQUENCE [LARGE SCALE GENOMIC DNA]</scope>
    <source>
        <strain evidence="2">RM18021</strain>
    </source>
</reference>
<keyword evidence="2" id="KW-1185">Reference proteome</keyword>
<dbReference type="KEGG" id="cpin:CPIN18020_0872"/>
<dbReference type="AlphaFoldDB" id="A0A1S6U7F4"/>
<name>A0A1S6U7F4_9BACT</name>
<sequence length="81" mass="9472">MLNTITKALIYESQGLKDDALEVYKNILKADPNNKEAISAVRRLSGIRRSIKIKNEQMKDFFVDMSTPEEINEFKRWLIKL</sequence>
<protein>
    <submittedName>
        <fullName evidence="1">Uncharacterized protein</fullName>
    </submittedName>
</protein>
<dbReference type="Gene3D" id="1.25.40.10">
    <property type="entry name" value="Tetratricopeptide repeat domain"/>
    <property type="match status" value="1"/>
</dbReference>
<dbReference type="Proteomes" id="UP000190868">
    <property type="component" value="Chromosome"/>
</dbReference>